<accession>A0A2T4UIT4</accession>
<sequence>MSRATRADVVTLLTAEGAATEEAEAIVVALERAELNPPQMRRWLADSARAYTVSVGATVHGVDLKQVPTHAIEAGRADAVQDAAERFAAAAPEERMLCLTFLCDLDAVRRLSRGEDERLQLLCEAAGLLRGKLKKDIAVNEALQTTLSGNFDDTTRLVDWMSDDRLAEAVEALRTGAIDVVELRKRGPLHFVGW</sequence>
<name>A0A2T4UIT4_9ACTN</name>
<dbReference type="Proteomes" id="UP000240739">
    <property type="component" value="Unassembled WGS sequence"/>
</dbReference>
<evidence type="ECO:0000313" key="2">
    <source>
        <dbReference type="Proteomes" id="UP000240739"/>
    </source>
</evidence>
<reference evidence="1 2" key="1">
    <citation type="submission" date="2018-03" db="EMBL/GenBank/DDBJ databases">
        <title>Aquarubrobacter algicola gen. nov., sp. nov., a novel actinobacterium isolated from shallow eutrophic lake during the end of cyanobacterial harmful algal blooms.</title>
        <authorList>
            <person name="Chun S.J."/>
        </authorList>
    </citation>
    <scope>NUCLEOTIDE SEQUENCE [LARGE SCALE GENOMIC DNA]</scope>
    <source>
        <strain evidence="1 2">Seoho-28</strain>
    </source>
</reference>
<proteinExistence type="predicted"/>
<keyword evidence="2" id="KW-1185">Reference proteome</keyword>
<evidence type="ECO:0000313" key="1">
    <source>
        <dbReference type="EMBL" id="PTL59139.1"/>
    </source>
</evidence>
<protein>
    <submittedName>
        <fullName evidence="1">Uncharacterized protein</fullName>
    </submittedName>
</protein>
<organism evidence="1 2">
    <name type="scientific">Paraconexibacter algicola</name>
    <dbReference type="NCBI Taxonomy" id="2133960"/>
    <lineage>
        <taxon>Bacteria</taxon>
        <taxon>Bacillati</taxon>
        <taxon>Actinomycetota</taxon>
        <taxon>Thermoleophilia</taxon>
        <taxon>Solirubrobacterales</taxon>
        <taxon>Paraconexibacteraceae</taxon>
        <taxon>Paraconexibacter</taxon>
    </lineage>
</organism>
<gene>
    <name evidence="1" type="ORF">C7Y72_05485</name>
</gene>
<dbReference type="EMBL" id="PYYB01000001">
    <property type="protein sequence ID" value="PTL59139.1"/>
    <property type="molecule type" value="Genomic_DNA"/>
</dbReference>
<comment type="caution">
    <text evidence="1">The sequence shown here is derived from an EMBL/GenBank/DDBJ whole genome shotgun (WGS) entry which is preliminary data.</text>
</comment>
<dbReference type="AlphaFoldDB" id="A0A2T4UIT4"/>